<evidence type="ECO:0000256" key="4">
    <source>
        <dbReference type="ARBA" id="ARBA00022597"/>
    </source>
</evidence>
<dbReference type="Pfam" id="PF00005">
    <property type="entry name" value="ABC_tran"/>
    <property type="match status" value="2"/>
</dbReference>
<dbReference type="FunFam" id="3.40.50.300:FF:000127">
    <property type="entry name" value="Ribose import ATP-binding protein RbsA"/>
    <property type="match status" value="1"/>
</dbReference>
<dbReference type="GO" id="GO:0005886">
    <property type="term" value="C:plasma membrane"/>
    <property type="evidence" value="ECO:0007669"/>
    <property type="project" value="UniProtKB-SubCell"/>
</dbReference>
<dbReference type="STRING" id="206665.SAMN04488516_10745"/>
<dbReference type="SUPFAM" id="SSF52540">
    <property type="entry name" value="P-loop containing nucleoside triphosphate hydrolases"/>
    <property type="match status" value="2"/>
</dbReference>
<feature type="domain" description="ABC transporter" evidence="10">
    <location>
        <begin position="7"/>
        <end position="241"/>
    </location>
</feature>
<evidence type="ECO:0000256" key="8">
    <source>
        <dbReference type="ARBA" id="ARBA00022967"/>
    </source>
</evidence>
<dbReference type="InterPro" id="IPR017871">
    <property type="entry name" value="ABC_transporter-like_CS"/>
</dbReference>
<dbReference type="Proteomes" id="UP000199602">
    <property type="component" value="Unassembled WGS sequence"/>
</dbReference>
<evidence type="ECO:0000256" key="6">
    <source>
        <dbReference type="ARBA" id="ARBA00022741"/>
    </source>
</evidence>
<dbReference type="InterPro" id="IPR003439">
    <property type="entry name" value="ABC_transporter-like_ATP-bd"/>
</dbReference>
<evidence type="ECO:0000256" key="5">
    <source>
        <dbReference type="ARBA" id="ARBA00022737"/>
    </source>
</evidence>
<dbReference type="InterPro" id="IPR050107">
    <property type="entry name" value="ABC_carbohydrate_import_ATPase"/>
</dbReference>
<dbReference type="InterPro" id="IPR003593">
    <property type="entry name" value="AAA+_ATPase"/>
</dbReference>
<protein>
    <submittedName>
        <fullName evidence="11">Simple sugar transport system ATP-binding protein</fullName>
    </submittedName>
</protein>
<name>A0A1H0EAU0_9BACT</name>
<keyword evidence="3" id="KW-1003">Cell membrane</keyword>
<dbReference type="Gene3D" id="3.40.50.300">
    <property type="entry name" value="P-loop containing nucleotide triphosphate hydrolases"/>
    <property type="match status" value="2"/>
</dbReference>
<dbReference type="PROSITE" id="PS00211">
    <property type="entry name" value="ABC_TRANSPORTER_1"/>
    <property type="match status" value="1"/>
</dbReference>
<keyword evidence="7 11" id="KW-0067">ATP-binding</keyword>
<dbReference type="InterPro" id="IPR027417">
    <property type="entry name" value="P-loop_NTPase"/>
</dbReference>
<dbReference type="PANTHER" id="PTHR43790:SF9">
    <property type="entry name" value="GALACTOFURANOSE TRANSPORTER ATP-BINDING PROTEIN YTFR"/>
    <property type="match status" value="1"/>
</dbReference>
<evidence type="ECO:0000313" key="12">
    <source>
        <dbReference type="Proteomes" id="UP000199602"/>
    </source>
</evidence>
<accession>A0A1H0EAU0</accession>
<reference evidence="11 12" key="1">
    <citation type="submission" date="2016-10" db="EMBL/GenBank/DDBJ databases">
        <authorList>
            <person name="de Groot N.N."/>
        </authorList>
    </citation>
    <scope>NUCLEOTIDE SEQUENCE [LARGE SCALE GENOMIC DNA]</scope>
    <source>
        <strain evidence="11 12">DSM 15269</strain>
    </source>
</reference>
<sequence>MSNSIILTLKNINKSFGDFKALKNVSLNIKQKQIHAILGENGAGKSTLMSIISGNILPDSGEILIKNKKILFTNPAHAQKYGIGMVHQKFMLIENFTVWQNIALGTLENNFVWNKKQIITRINSILCQFNLNINPEERIHNLSMGQKQQVEILKLLYKNSKILIFDEPTSVLTPQEIKPFFKILLSLRQNGHTILFISHKLEEVLEIADTITVMQKGKIVSTTPKTKIKSKLELASLMIGKEFNIINNFDTHKTKNISKKSILQLNNIQVNQNGQVLLKNINLKLKQGEIFVLLGISGNGQEVLAKVLGGLQEFKGEIIFDKKYNASQWINNYPTKIVYIPEDRNNLACIEEKSLYFNFVLTRLKELSNSLKIKWKIAKTFTQKIIQEFNIKTPNGINSTPSNLSGGNLQKFILGRELSKEPTVIIAEHPTQGLDINSTQEIWKQLIQIKKHSSILLISGDIQESLILADKIGIIYKGQIVKTFSPTSSKDIANLGLYMTGSLKC</sequence>
<dbReference type="PANTHER" id="PTHR43790">
    <property type="entry name" value="CARBOHYDRATE TRANSPORT ATP-BINDING PROTEIN MG119-RELATED"/>
    <property type="match status" value="1"/>
</dbReference>
<evidence type="ECO:0000256" key="9">
    <source>
        <dbReference type="ARBA" id="ARBA00023136"/>
    </source>
</evidence>
<gene>
    <name evidence="11" type="ORF">SAMN04488516_10745</name>
</gene>
<dbReference type="SMART" id="SM00382">
    <property type="entry name" value="AAA"/>
    <property type="match status" value="1"/>
</dbReference>
<evidence type="ECO:0000259" key="10">
    <source>
        <dbReference type="PROSITE" id="PS50893"/>
    </source>
</evidence>
<dbReference type="RefSeq" id="WP_092065509.1">
    <property type="nucleotide sequence ID" value="NZ_FNIN01000007.1"/>
</dbReference>
<keyword evidence="9" id="KW-0472">Membrane</keyword>
<keyword evidence="8" id="KW-1278">Translocase</keyword>
<comment type="subcellular location">
    <subcellularLocation>
        <location evidence="1">Cell membrane</location>
        <topology evidence="1">Peripheral membrane protein</topology>
    </subcellularLocation>
</comment>
<dbReference type="EMBL" id="FNIN01000007">
    <property type="protein sequence ID" value="SDN79554.1"/>
    <property type="molecule type" value="Genomic_DNA"/>
</dbReference>
<keyword evidence="5" id="KW-0677">Repeat</keyword>
<evidence type="ECO:0000256" key="1">
    <source>
        <dbReference type="ARBA" id="ARBA00004202"/>
    </source>
</evidence>
<evidence type="ECO:0000256" key="2">
    <source>
        <dbReference type="ARBA" id="ARBA00022448"/>
    </source>
</evidence>
<proteinExistence type="predicted"/>
<dbReference type="CDD" id="cd03216">
    <property type="entry name" value="ABC_Carb_Monos_I"/>
    <property type="match status" value="1"/>
</dbReference>
<feature type="domain" description="ABC transporter" evidence="10">
    <location>
        <begin position="263"/>
        <end position="502"/>
    </location>
</feature>
<dbReference type="OrthoDB" id="9809450at2"/>
<evidence type="ECO:0000256" key="3">
    <source>
        <dbReference type="ARBA" id="ARBA00022475"/>
    </source>
</evidence>
<dbReference type="PROSITE" id="PS50893">
    <property type="entry name" value="ABC_TRANSPORTER_2"/>
    <property type="match status" value="2"/>
</dbReference>
<evidence type="ECO:0000256" key="7">
    <source>
        <dbReference type="ARBA" id="ARBA00022840"/>
    </source>
</evidence>
<keyword evidence="12" id="KW-1185">Reference proteome</keyword>
<organism evidence="11 12">
    <name type="scientific">Desulfonauticus submarinus</name>
    <dbReference type="NCBI Taxonomy" id="206665"/>
    <lineage>
        <taxon>Bacteria</taxon>
        <taxon>Pseudomonadati</taxon>
        <taxon>Thermodesulfobacteriota</taxon>
        <taxon>Desulfovibrionia</taxon>
        <taxon>Desulfovibrionales</taxon>
        <taxon>Desulfonauticaceae</taxon>
        <taxon>Desulfonauticus</taxon>
    </lineage>
</organism>
<dbReference type="AlphaFoldDB" id="A0A1H0EAU0"/>
<keyword evidence="6" id="KW-0547">Nucleotide-binding</keyword>
<keyword evidence="2" id="KW-0813">Transport</keyword>
<dbReference type="GO" id="GO:0005524">
    <property type="term" value="F:ATP binding"/>
    <property type="evidence" value="ECO:0007669"/>
    <property type="project" value="UniProtKB-KW"/>
</dbReference>
<dbReference type="GO" id="GO:0016887">
    <property type="term" value="F:ATP hydrolysis activity"/>
    <property type="evidence" value="ECO:0007669"/>
    <property type="project" value="InterPro"/>
</dbReference>
<keyword evidence="4 11" id="KW-0762">Sugar transport</keyword>
<evidence type="ECO:0000313" key="11">
    <source>
        <dbReference type="EMBL" id="SDN79554.1"/>
    </source>
</evidence>